<dbReference type="OrthoDB" id="3801324at2759"/>
<protein>
    <submittedName>
        <fullName evidence="2">Uncharacterized protein</fullName>
    </submittedName>
</protein>
<keyword evidence="3" id="KW-1185">Reference proteome</keyword>
<organism evidence="2 3">
    <name type="scientific">Didymella exigua CBS 183.55</name>
    <dbReference type="NCBI Taxonomy" id="1150837"/>
    <lineage>
        <taxon>Eukaryota</taxon>
        <taxon>Fungi</taxon>
        <taxon>Dikarya</taxon>
        <taxon>Ascomycota</taxon>
        <taxon>Pezizomycotina</taxon>
        <taxon>Dothideomycetes</taxon>
        <taxon>Pleosporomycetidae</taxon>
        <taxon>Pleosporales</taxon>
        <taxon>Pleosporineae</taxon>
        <taxon>Didymellaceae</taxon>
        <taxon>Didymella</taxon>
    </lineage>
</organism>
<evidence type="ECO:0000313" key="2">
    <source>
        <dbReference type="EMBL" id="KAF1927973.1"/>
    </source>
</evidence>
<evidence type="ECO:0000313" key="3">
    <source>
        <dbReference type="Proteomes" id="UP000800082"/>
    </source>
</evidence>
<gene>
    <name evidence="2" type="ORF">M421DRAFT_165181</name>
</gene>
<accession>A0A6A5RKJ3</accession>
<dbReference type="Proteomes" id="UP000800082">
    <property type="component" value="Unassembled WGS sequence"/>
</dbReference>
<reference evidence="2" key="1">
    <citation type="journal article" date="2020" name="Stud. Mycol.">
        <title>101 Dothideomycetes genomes: a test case for predicting lifestyles and emergence of pathogens.</title>
        <authorList>
            <person name="Haridas S."/>
            <person name="Albert R."/>
            <person name="Binder M."/>
            <person name="Bloem J."/>
            <person name="Labutti K."/>
            <person name="Salamov A."/>
            <person name="Andreopoulos B."/>
            <person name="Baker S."/>
            <person name="Barry K."/>
            <person name="Bills G."/>
            <person name="Bluhm B."/>
            <person name="Cannon C."/>
            <person name="Castanera R."/>
            <person name="Culley D."/>
            <person name="Daum C."/>
            <person name="Ezra D."/>
            <person name="Gonzalez J."/>
            <person name="Henrissat B."/>
            <person name="Kuo A."/>
            <person name="Liang C."/>
            <person name="Lipzen A."/>
            <person name="Lutzoni F."/>
            <person name="Magnuson J."/>
            <person name="Mondo S."/>
            <person name="Nolan M."/>
            <person name="Ohm R."/>
            <person name="Pangilinan J."/>
            <person name="Park H.-J."/>
            <person name="Ramirez L."/>
            <person name="Alfaro M."/>
            <person name="Sun H."/>
            <person name="Tritt A."/>
            <person name="Yoshinaga Y."/>
            <person name="Zwiers L.-H."/>
            <person name="Turgeon B."/>
            <person name="Goodwin S."/>
            <person name="Spatafora J."/>
            <person name="Crous P."/>
            <person name="Grigoriev I."/>
        </authorList>
    </citation>
    <scope>NUCLEOTIDE SEQUENCE</scope>
    <source>
        <strain evidence="2">CBS 183.55</strain>
    </source>
</reference>
<name>A0A6A5RKJ3_9PLEO</name>
<dbReference type="RefSeq" id="XP_033448225.1">
    <property type="nucleotide sequence ID" value="XM_033587716.1"/>
</dbReference>
<dbReference type="EMBL" id="ML978970">
    <property type="protein sequence ID" value="KAF1927973.1"/>
    <property type="molecule type" value="Genomic_DNA"/>
</dbReference>
<sequence>MSTDVYDLERLIADFITEPEEPPKHDLPEHKPTEPKVKDLEYPPKCFTEYGKEKACEKQPDKKPEESPKDEAPEHEPPQDPKKCYDYHGKEIECEKKPVPDEKPPVHDKCYDFHGKEIKCGETPKH</sequence>
<feature type="compositionally biased region" description="Basic and acidic residues" evidence="1">
    <location>
        <begin position="50"/>
        <end position="85"/>
    </location>
</feature>
<dbReference type="AlphaFoldDB" id="A0A6A5RKJ3"/>
<feature type="compositionally biased region" description="Basic and acidic residues" evidence="1">
    <location>
        <begin position="21"/>
        <end position="42"/>
    </location>
</feature>
<proteinExistence type="predicted"/>
<dbReference type="GeneID" id="54345362"/>
<feature type="region of interest" description="Disordered" evidence="1">
    <location>
        <begin position="15"/>
        <end position="85"/>
    </location>
</feature>
<evidence type="ECO:0000256" key="1">
    <source>
        <dbReference type="SAM" id="MobiDB-lite"/>
    </source>
</evidence>